<dbReference type="EMBL" id="WPHR01000046">
    <property type="protein sequence ID" value="MUZ76074.1"/>
    <property type="molecule type" value="Genomic_DNA"/>
</dbReference>
<reference evidence="4 5" key="1">
    <citation type="submission" date="2019-12" db="EMBL/GenBank/DDBJ databases">
        <title>Whole-genome sequencing of Allorhizobium vitis.</title>
        <authorList>
            <person name="Gan H.M."/>
            <person name="Szegedi E."/>
            <person name="Burr T."/>
            <person name="Savka M.A."/>
        </authorList>
    </citation>
    <scope>NUCLEOTIDE SEQUENCE [LARGE SCALE GENOMIC DNA]</scope>
    <source>
        <strain evidence="4 5">CG516</strain>
    </source>
</reference>
<dbReference type="InterPro" id="IPR016181">
    <property type="entry name" value="Acyl_CoA_acyltransferase"/>
</dbReference>
<protein>
    <submittedName>
        <fullName evidence="4">GNAT family N-acetyltransferase</fullName>
    </submittedName>
</protein>
<dbReference type="Pfam" id="PF00583">
    <property type="entry name" value="Acetyltransf_1"/>
    <property type="match status" value="1"/>
</dbReference>
<evidence type="ECO:0000313" key="5">
    <source>
        <dbReference type="Proteomes" id="UP000477951"/>
    </source>
</evidence>
<dbReference type="GO" id="GO:0016747">
    <property type="term" value="F:acyltransferase activity, transferring groups other than amino-acyl groups"/>
    <property type="evidence" value="ECO:0007669"/>
    <property type="project" value="InterPro"/>
</dbReference>
<dbReference type="PROSITE" id="PS51186">
    <property type="entry name" value="GNAT"/>
    <property type="match status" value="1"/>
</dbReference>
<gene>
    <name evidence="4" type="ORF">GOZ90_25850</name>
</gene>
<comment type="caution">
    <text evidence="4">The sequence shown here is derived from an EMBL/GenBank/DDBJ whole genome shotgun (WGS) entry which is preliminary data.</text>
</comment>
<dbReference type="SUPFAM" id="SSF55729">
    <property type="entry name" value="Acyl-CoA N-acyltransferases (Nat)"/>
    <property type="match status" value="1"/>
</dbReference>
<keyword evidence="1 4" id="KW-0808">Transferase</keyword>
<dbReference type="CDD" id="cd04301">
    <property type="entry name" value="NAT_SF"/>
    <property type="match status" value="1"/>
</dbReference>
<evidence type="ECO:0000313" key="4">
    <source>
        <dbReference type="EMBL" id="MUZ76074.1"/>
    </source>
</evidence>
<organism evidence="4 5">
    <name type="scientific">Agrobacterium vitis</name>
    <name type="common">Rhizobium vitis</name>
    <dbReference type="NCBI Taxonomy" id="373"/>
    <lineage>
        <taxon>Bacteria</taxon>
        <taxon>Pseudomonadati</taxon>
        <taxon>Pseudomonadota</taxon>
        <taxon>Alphaproteobacteria</taxon>
        <taxon>Hyphomicrobiales</taxon>
        <taxon>Rhizobiaceae</taxon>
        <taxon>Rhizobium/Agrobacterium group</taxon>
        <taxon>Agrobacterium</taxon>
    </lineage>
</organism>
<dbReference type="PANTHER" id="PTHR43877:SF2">
    <property type="entry name" value="AMINOALKYLPHOSPHONATE N-ACETYLTRANSFERASE-RELATED"/>
    <property type="match status" value="1"/>
</dbReference>
<dbReference type="InterPro" id="IPR000182">
    <property type="entry name" value="GNAT_dom"/>
</dbReference>
<evidence type="ECO:0000256" key="2">
    <source>
        <dbReference type="ARBA" id="ARBA00023315"/>
    </source>
</evidence>
<proteinExistence type="predicted"/>
<accession>A0A6L6VK40</accession>
<dbReference type="Gene3D" id="3.40.630.30">
    <property type="match status" value="1"/>
</dbReference>
<dbReference type="InterPro" id="IPR050832">
    <property type="entry name" value="Bact_Acetyltransf"/>
</dbReference>
<name>A0A6L6VK40_AGRVI</name>
<dbReference type="RefSeq" id="WP_156616548.1">
    <property type="nucleotide sequence ID" value="NZ_WPHR01000046.1"/>
</dbReference>
<keyword evidence="2" id="KW-0012">Acyltransferase</keyword>
<evidence type="ECO:0000256" key="1">
    <source>
        <dbReference type="ARBA" id="ARBA00022679"/>
    </source>
</evidence>
<dbReference type="AlphaFoldDB" id="A0A6L6VK40"/>
<evidence type="ECO:0000259" key="3">
    <source>
        <dbReference type="PROSITE" id="PS51186"/>
    </source>
</evidence>
<sequence length="180" mass="20687">MEAKTLLIRCISHEDIDVFRRIRLEALACEPASFASRFEDWEKLSDDDWHQRLQDHIFIAFSDDEPVGIMGLSRLRPKKMAHRATLVMVYIRKRFRGTGLSRKLLGAVIDFAKAKGILQIELGASADNLEALRFYRRNGFTDIGLNPRGFLDEGRAVDEVRMTRLFNEYPSHCQSGSLSR</sequence>
<dbReference type="Proteomes" id="UP000477951">
    <property type="component" value="Unassembled WGS sequence"/>
</dbReference>
<dbReference type="PANTHER" id="PTHR43877">
    <property type="entry name" value="AMINOALKYLPHOSPHONATE N-ACETYLTRANSFERASE-RELATED-RELATED"/>
    <property type="match status" value="1"/>
</dbReference>
<feature type="domain" description="N-acetyltransferase" evidence="3">
    <location>
        <begin position="6"/>
        <end position="167"/>
    </location>
</feature>